<keyword evidence="2" id="KW-1185">Reference proteome</keyword>
<organism evidence="1 2">
    <name type="scientific">Alienimonas chondri</name>
    <dbReference type="NCBI Taxonomy" id="2681879"/>
    <lineage>
        <taxon>Bacteria</taxon>
        <taxon>Pseudomonadati</taxon>
        <taxon>Planctomycetota</taxon>
        <taxon>Planctomycetia</taxon>
        <taxon>Planctomycetales</taxon>
        <taxon>Planctomycetaceae</taxon>
        <taxon>Alienimonas</taxon>
    </lineage>
</organism>
<dbReference type="Proteomes" id="UP000609651">
    <property type="component" value="Unassembled WGS sequence"/>
</dbReference>
<dbReference type="EMBL" id="WTPX01000078">
    <property type="protein sequence ID" value="NNJ26452.1"/>
    <property type="molecule type" value="Genomic_DNA"/>
</dbReference>
<reference evidence="1 2" key="1">
    <citation type="journal article" date="2020" name="Syst. Appl. Microbiol.">
        <title>Alienimonas chondri sp. nov., a novel planctomycete isolated from the biofilm of the red alga Chondrus crispus.</title>
        <authorList>
            <person name="Vitorino I."/>
            <person name="Albuquerque L."/>
            <person name="Wiegand S."/>
            <person name="Kallscheuer N."/>
            <person name="da Costa M.S."/>
            <person name="Lobo-da-Cunha A."/>
            <person name="Jogler C."/>
            <person name="Lage O.M."/>
        </authorList>
    </citation>
    <scope>NUCLEOTIDE SEQUENCE [LARGE SCALE GENOMIC DNA]</scope>
    <source>
        <strain evidence="1 2">LzC2</strain>
    </source>
</reference>
<protein>
    <submittedName>
        <fullName evidence="1">Uncharacterized protein</fullName>
    </submittedName>
</protein>
<evidence type="ECO:0000313" key="1">
    <source>
        <dbReference type="EMBL" id="NNJ26452.1"/>
    </source>
</evidence>
<gene>
    <name evidence="1" type="ORF">LzC2_25370</name>
</gene>
<evidence type="ECO:0000313" key="2">
    <source>
        <dbReference type="Proteomes" id="UP000609651"/>
    </source>
</evidence>
<accession>A0ABX1VEY1</accession>
<comment type="caution">
    <text evidence="1">The sequence shown here is derived from an EMBL/GenBank/DDBJ whole genome shotgun (WGS) entry which is preliminary data.</text>
</comment>
<sequence>MPDVRADMAWMIVEARDSEYLSECVVRIDGALRTTPLAVGEGRESDTVRCLFDGPLTVFYEVDRSAAAAKVTAVLLTR</sequence>
<name>A0ABX1VEY1_9PLAN</name>
<proteinExistence type="predicted"/>